<accession>H6Q9Q3</accession>
<dbReference type="Pfam" id="PF00926">
    <property type="entry name" value="DHBP_synthase"/>
    <property type="match status" value="1"/>
</dbReference>
<dbReference type="HOGENOM" id="CLU_020273_3_2_2"/>
<evidence type="ECO:0000256" key="1">
    <source>
        <dbReference type="ARBA" id="ARBA00005104"/>
    </source>
</evidence>
<dbReference type="NCBIfam" id="NF004437">
    <property type="entry name" value="PRK05773.1"/>
    <property type="match status" value="1"/>
</dbReference>
<dbReference type="InterPro" id="IPR000422">
    <property type="entry name" value="DHBP_synthase_RibB"/>
</dbReference>
<name>H6Q9Q3_PYROT</name>
<dbReference type="InterPro" id="IPR017945">
    <property type="entry name" value="DHBP_synth_RibB-like_a/b_dom"/>
</dbReference>
<dbReference type="PANTHER" id="PTHR21327">
    <property type="entry name" value="GTP CYCLOHYDROLASE II-RELATED"/>
    <property type="match status" value="1"/>
</dbReference>
<dbReference type="PANTHER" id="PTHR21327:SF46">
    <property type="entry name" value="3,4-DIHYDROXY-2-BUTANONE 4-PHOSPHATE SYNTHASE"/>
    <property type="match status" value="1"/>
</dbReference>
<dbReference type="EMBL" id="CP003316">
    <property type="protein sequence ID" value="AFA38888.1"/>
    <property type="molecule type" value="Genomic_DNA"/>
</dbReference>
<keyword evidence="8" id="KW-1185">Reference proteome</keyword>
<evidence type="ECO:0000256" key="4">
    <source>
        <dbReference type="ARBA" id="ARBA00022842"/>
    </source>
</evidence>
<dbReference type="SUPFAM" id="SSF55821">
    <property type="entry name" value="YrdC/RibB"/>
    <property type="match status" value="1"/>
</dbReference>
<dbReference type="Proteomes" id="UP000009062">
    <property type="component" value="Chromosome"/>
</dbReference>
<dbReference type="GO" id="GO:0046872">
    <property type="term" value="F:metal ion binding"/>
    <property type="evidence" value="ECO:0007669"/>
    <property type="project" value="UniProtKB-KW"/>
</dbReference>
<dbReference type="eggNOG" id="arCOG01320">
    <property type="taxonomic scope" value="Archaea"/>
</dbReference>
<dbReference type="EC" id="4.1.99.12" evidence="7"/>
<dbReference type="AlphaFoldDB" id="H6Q9Q3"/>
<gene>
    <name evidence="7" type="ordered locus">Pogu_0861</name>
</gene>
<evidence type="ECO:0000256" key="5">
    <source>
        <dbReference type="ARBA" id="ARBA00023211"/>
    </source>
</evidence>
<keyword evidence="2" id="KW-0686">Riboflavin biosynthesis</keyword>
<reference evidence="7 8" key="1">
    <citation type="journal article" date="2012" name="Stand. Genomic Sci.">
        <title>Complete genome sequence of Pyrobaculum oguniense.</title>
        <authorList>
            <person name="Bernick D.L."/>
            <person name="Karplus K."/>
            <person name="Lui L.M."/>
            <person name="Coker J.K."/>
            <person name="Murphy J.N."/>
            <person name="Chan P.P."/>
            <person name="Cozen A.E."/>
            <person name="Lowe T.M."/>
        </authorList>
    </citation>
    <scope>NUCLEOTIDE SEQUENCE [LARGE SCALE GENOMIC DNA]</scope>
    <source>
        <strain evidence="7 8">TE7</strain>
    </source>
</reference>
<evidence type="ECO:0000256" key="3">
    <source>
        <dbReference type="ARBA" id="ARBA00022723"/>
    </source>
</evidence>
<evidence type="ECO:0000256" key="6">
    <source>
        <dbReference type="ARBA" id="ARBA00023239"/>
    </source>
</evidence>
<dbReference type="GO" id="GO:0008686">
    <property type="term" value="F:3,4-dihydroxy-2-butanone-4-phosphate synthase activity"/>
    <property type="evidence" value="ECO:0007669"/>
    <property type="project" value="UniProtKB-EC"/>
</dbReference>
<comment type="pathway">
    <text evidence="1">Cofactor biosynthesis; riboflavin biosynthesis.</text>
</comment>
<keyword evidence="4" id="KW-0460">Magnesium</keyword>
<dbReference type="UniPathway" id="UPA00275"/>
<evidence type="ECO:0000313" key="7">
    <source>
        <dbReference type="EMBL" id="AFA38888.1"/>
    </source>
</evidence>
<keyword evidence="3" id="KW-0479">Metal-binding</keyword>
<proteinExistence type="predicted"/>
<evidence type="ECO:0000256" key="2">
    <source>
        <dbReference type="ARBA" id="ARBA00022619"/>
    </source>
</evidence>
<evidence type="ECO:0000313" key="8">
    <source>
        <dbReference type="Proteomes" id="UP000009062"/>
    </source>
</evidence>
<keyword evidence="5" id="KW-0464">Manganese</keyword>
<dbReference type="GO" id="GO:0005829">
    <property type="term" value="C:cytosol"/>
    <property type="evidence" value="ECO:0007669"/>
    <property type="project" value="TreeGrafter"/>
</dbReference>
<dbReference type="Gene3D" id="3.90.870.10">
    <property type="entry name" value="DHBP synthase"/>
    <property type="match status" value="1"/>
</dbReference>
<dbReference type="GO" id="GO:0009231">
    <property type="term" value="P:riboflavin biosynthetic process"/>
    <property type="evidence" value="ECO:0007669"/>
    <property type="project" value="UniProtKB-UniPathway"/>
</dbReference>
<protein>
    <submittedName>
        <fullName evidence="7">3,4-dihydroxy-2-butanone 4-phosphate synthase</fullName>
        <ecNumber evidence="7">4.1.99.12</ecNumber>
    </submittedName>
</protein>
<organism evidence="7 8">
    <name type="scientific">Pyrobaculum oguniense (strain DSM 13380 / JCM 10595 / TE7)</name>
    <dbReference type="NCBI Taxonomy" id="698757"/>
    <lineage>
        <taxon>Archaea</taxon>
        <taxon>Thermoproteota</taxon>
        <taxon>Thermoprotei</taxon>
        <taxon>Thermoproteales</taxon>
        <taxon>Thermoproteaceae</taxon>
        <taxon>Pyrobaculum</taxon>
    </lineage>
</organism>
<dbReference type="KEGG" id="pog:Pogu_0861"/>
<dbReference type="STRING" id="698757.Pogu_0861"/>
<sequence length="220" mass="24327">MRKKELTMGLEEAMKALRQGRLVMIYDGDNREAEVDFVMRADAVSAETVRWLRENAGGLLCFVTTREIGISLGLEFLSRYYGMRGFSTKAPYGDEPAFMGYVNHVKTKTGVRDADKALTVKELAKVVDVALRDPEEARELFRMSFYLPGHVPVLGGRIGERWGHTELSLILARAAGVPPALVIIEALGRHTEAMPIHEAKTMAEILGIPLVTGEEIKALA</sequence>
<keyword evidence="6 7" id="KW-0456">Lyase</keyword>